<proteinExistence type="predicted"/>
<dbReference type="EMBL" id="JAFFTA010000018">
    <property type="protein sequence ID" value="MBM9914227.1"/>
    <property type="molecule type" value="Genomic_DNA"/>
</dbReference>
<dbReference type="EMBL" id="JAFFTB010000027">
    <property type="protein sequence ID" value="MBM9939548.1"/>
    <property type="molecule type" value="Genomic_DNA"/>
</dbReference>
<dbReference type="InterPro" id="IPR009339">
    <property type="entry name" value="DUF998"/>
</dbReference>
<feature type="transmembrane region" description="Helical" evidence="1">
    <location>
        <begin position="168"/>
        <end position="187"/>
    </location>
</feature>
<sequence length="189" mass="20253">MTAVRNLAIQQAVYIPLGAMLALIAFAFTVPGYHSLSQHLSELGLLPGLQAKAVQAGPVASGSAIILFSLALLAQGRRFALTALTSTLFGVSMVSNGVFTIGSPMHGLYGIGIFSILTPLLFLAELGPQASTRMAWFARASSLLGMAYLWLMMSGFDPEPYRGLTQRLALLPAFGWYTVAALELRSFRR</sequence>
<evidence type="ECO:0000313" key="2">
    <source>
        <dbReference type="EMBL" id="MBM9914227.1"/>
    </source>
</evidence>
<dbReference type="Proteomes" id="UP000784064">
    <property type="component" value="Unassembled WGS sequence"/>
</dbReference>
<keyword evidence="1" id="KW-1133">Transmembrane helix</keyword>
<protein>
    <submittedName>
        <fullName evidence="2">DUF998 domain-containing protein</fullName>
    </submittedName>
</protein>
<feature type="transmembrane region" description="Helical" evidence="1">
    <location>
        <begin position="136"/>
        <end position="156"/>
    </location>
</feature>
<dbReference type="RefSeq" id="WP_205403944.1">
    <property type="nucleotide sequence ID" value="NZ_JAFFTA010000018.1"/>
</dbReference>
<evidence type="ECO:0000256" key="1">
    <source>
        <dbReference type="SAM" id="Phobius"/>
    </source>
</evidence>
<name>A0AAW4GHF5_9GAMM</name>
<evidence type="ECO:0000313" key="4">
    <source>
        <dbReference type="Proteomes" id="UP000749453"/>
    </source>
</evidence>
<feature type="transmembrane region" description="Helical" evidence="1">
    <location>
        <begin position="107"/>
        <end position="124"/>
    </location>
</feature>
<organism evidence="2 5">
    <name type="scientific">Stenotrophomonas lactitubi</name>
    <dbReference type="NCBI Taxonomy" id="2045214"/>
    <lineage>
        <taxon>Bacteria</taxon>
        <taxon>Pseudomonadati</taxon>
        <taxon>Pseudomonadota</taxon>
        <taxon>Gammaproteobacteria</taxon>
        <taxon>Lysobacterales</taxon>
        <taxon>Lysobacteraceae</taxon>
        <taxon>Stenotrophomonas</taxon>
    </lineage>
</organism>
<keyword evidence="1" id="KW-0812">Transmembrane</keyword>
<keyword evidence="4" id="KW-1185">Reference proteome</keyword>
<feature type="transmembrane region" description="Helical" evidence="1">
    <location>
        <begin position="53"/>
        <end position="73"/>
    </location>
</feature>
<keyword evidence="1" id="KW-0472">Membrane</keyword>
<reference evidence="4" key="1">
    <citation type="submission" date="2021-01" db="EMBL/GenBank/DDBJ databases">
        <title>Stenotrophomonas maltophilia.</title>
        <authorList>
            <person name="Yu Y."/>
        </authorList>
    </citation>
    <scope>NUCLEOTIDE SEQUENCE [LARGE SCALE GENOMIC DNA]</scope>
    <source>
        <strain evidence="4">As-6</strain>
    </source>
</reference>
<gene>
    <name evidence="2" type="ORF">JJW18_12180</name>
    <name evidence="3" type="ORF">JJW19_15450</name>
</gene>
<dbReference type="Proteomes" id="UP000749453">
    <property type="component" value="Unassembled WGS sequence"/>
</dbReference>
<dbReference type="Pfam" id="PF06197">
    <property type="entry name" value="DUF998"/>
    <property type="match status" value="1"/>
</dbReference>
<comment type="caution">
    <text evidence="2">The sequence shown here is derived from an EMBL/GenBank/DDBJ whole genome shotgun (WGS) entry which is preliminary data.</text>
</comment>
<accession>A0AAW4GHF5</accession>
<evidence type="ECO:0000313" key="5">
    <source>
        <dbReference type="Proteomes" id="UP000784064"/>
    </source>
</evidence>
<feature type="transmembrane region" description="Helical" evidence="1">
    <location>
        <begin position="80"/>
        <end position="101"/>
    </location>
</feature>
<dbReference type="AlphaFoldDB" id="A0AAW4GHF5"/>
<feature type="transmembrane region" description="Helical" evidence="1">
    <location>
        <begin position="12"/>
        <end position="33"/>
    </location>
</feature>
<evidence type="ECO:0000313" key="3">
    <source>
        <dbReference type="EMBL" id="MBM9939548.1"/>
    </source>
</evidence>
<reference evidence="2" key="2">
    <citation type="submission" date="2021-01" db="EMBL/GenBank/DDBJ databases">
        <authorList>
            <person name="Yu Y."/>
        </authorList>
    </citation>
    <scope>NUCLEOTIDE SEQUENCE</scope>
    <source>
        <strain evidence="2">As-5</strain>
        <strain evidence="3">As-6</strain>
    </source>
</reference>